<proteinExistence type="predicted"/>
<dbReference type="AlphaFoldDB" id="A0A6P7H7T3"/>
<dbReference type="RefSeq" id="XP_028151995.1">
    <property type="nucleotide sequence ID" value="XM_028296194.1"/>
</dbReference>
<sequence>MDMEIDMDDNILADFLFGGDENIPQVVNAVANVADAAENVPQMRGRLVRNENYFEHTIPRYSDIQFREHFRMSRATFQILFNCVGHIHQLVDRIIPLEKKLMFTIWLLSKPESFLAAGDRFGLPKSSGHKIFGQIIMELGRLTPQFIRWPNMQSHLRTANVFEARSRGITGVVGAIDGCHIAIRQPIRNPIDFYNRKGFHSIILQGMSSHIFTLHFC</sequence>
<dbReference type="InParanoid" id="A0A6P7H7T3"/>
<gene>
    <name evidence="1" type="primary">LOC114345375</name>
</gene>
<organism evidence="1">
    <name type="scientific">Diabrotica virgifera virgifera</name>
    <name type="common">western corn rootworm</name>
    <dbReference type="NCBI Taxonomy" id="50390"/>
    <lineage>
        <taxon>Eukaryota</taxon>
        <taxon>Metazoa</taxon>
        <taxon>Ecdysozoa</taxon>
        <taxon>Arthropoda</taxon>
        <taxon>Hexapoda</taxon>
        <taxon>Insecta</taxon>
        <taxon>Pterygota</taxon>
        <taxon>Neoptera</taxon>
        <taxon>Endopterygota</taxon>
        <taxon>Coleoptera</taxon>
        <taxon>Polyphaga</taxon>
        <taxon>Cucujiformia</taxon>
        <taxon>Chrysomeloidea</taxon>
        <taxon>Chrysomelidae</taxon>
        <taxon>Galerucinae</taxon>
        <taxon>Diabroticina</taxon>
        <taxon>Diabroticites</taxon>
        <taxon>Diabrotica</taxon>
    </lineage>
</organism>
<name>A0A6P7H7T3_DIAVI</name>
<accession>A0A6P7H7T3</accession>
<reference evidence="1" key="1">
    <citation type="submission" date="2025-08" db="UniProtKB">
        <authorList>
            <consortium name="RefSeq"/>
        </authorList>
    </citation>
    <scope>IDENTIFICATION</scope>
    <source>
        <tissue evidence="1">Whole insect</tissue>
    </source>
</reference>
<evidence type="ECO:0000313" key="1">
    <source>
        <dbReference type="RefSeq" id="XP_028151995.1"/>
    </source>
</evidence>
<protein>
    <submittedName>
        <fullName evidence="1">Nuclease HARBI1</fullName>
    </submittedName>
</protein>